<dbReference type="InterPro" id="IPR050661">
    <property type="entry name" value="BglG_antiterminators"/>
</dbReference>
<dbReference type="AlphaFoldDB" id="A0AAQ3W614"/>
<feature type="transmembrane region" description="Helical" evidence="3">
    <location>
        <begin position="320"/>
        <end position="342"/>
    </location>
</feature>
<keyword evidence="3" id="KW-0812">Transmembrane</keyword>
<keyword evidence="1" id="KW-0805">Transcription regulation</keyword>
<dbReference type="PANTHER" id="PTHR30185">
    <property type="entry name" value="CRYPTIC BETA-GLUCOSIDE BGL OPERON ANTITERMINATOR"/>
    <property type="match status" value="1"/>
</dbReference>
<accession>A0AAQ3W614</accession>
<evidence type="ECO:0000313" key="5">
    <source>
        <dbReference type="EMBL" id="WYJ99461.1"/>
    </source>
</evidence>
<sequence>MDILLNEKSQKKIELFTELLYRENEEISFSYLQYFLDVSLSTLKRYFDELTVDIKNNDNLKNILLEKRIGGFLIQNNSEHNTNYLSIRLRLNYLEHSLQFKILLELLLNHYNSVEDLAEKLYVSPSHLYKNITALNVELKRFPLKIIFHPTTNFQGKEKYIRMLNFYFFWSTYRGITWTFDFDNMNRFSASVDFAELKRNYSESVIKRLEFMVGLFMVRQEKHPIRLPKKIRELSRNFSTTNDISQLIEPFLASEDEILFFNLISRCYISEIDDLNDQIRLYNSFPRTLPLIKDCDLLVDEYEKYFYPNSSMGKKQKAIVFYYSLIGLIQATYFSISPFQFFRAAFNQDKKNSLSIKKNPKVYKFYEHFRKNNPDFSVAPSFDFGMCVLLTILTETFLFPSVSVYIQYSRNNLGMVYLKNRLHTIFNPETLHITNKIDDAELIITDCFESGAVQKNQKVFYISNAYDELTWFELFSCIQNFLFKPE</sequence>
<evidence type="ECO:0000256" key="2">
    <source>
        <dbReference type="ARBA" id="ARBA00023163"/>
    </source>
</evidence>
<reference evidence="5" key="1">
    <citation type="submission" date="2017-05" db="EMBL/GenBank/DDBJ databases">
        <authorList>
            <consortium name="The Broad Institute Genomics Platform"/>
            <consortium name="The Broad Institute Genomic Center for Infectious Diseases"/>
            <person name="Earl A."/>
            <person name="Manson A."/>
            <person name="Schwartman J."/>
            <person name="Gilmore M."/>
            <person name="Abouelleil A."/>
            <person name="Cao P."/>
            <person name="Chapman S."/>
            <person name="Cusick C."/>
            <person name="Shea T."/>
            <person name="Young S."/>
            <person name="Neafsey D."/>
            <person name="Nusbaum C."/>
            <person name="Birren B."/>
        </authorList>
    </citation>
    <scope>NUCLEOTIDE SEQUENCE</scope>
    <source>
        <strain evidence="5">7F3_DIV0205</strain>
    </source>
</reference>
<keyword evidence="3" id="KW-1133">Transmembrane helix</keyword>
<evidence type="ECO:0000313" key="6">
    <source>
        <dbReference type="Proteomes" id="UP000194948"/>
    </source>
</evidence>
<evidence type="ECO:0000256" key="3">
    <source>
        <dbReference type="SAM" id="Phobius"/>
    </source>
</evidence>
<gene>
    <name evidence="5" type="ORF">A5821_000538</name>
</gene>
<dbReference type="InterPro" id="IPR007737">
    <property type="entry name" value="Mga_HTH"/>
</dbReference>
<feature type="domain" description="Mga helix-turn-helix" evidence="4">
    <location>
        <begin position="91"/>
        <end position="169"/>
    </location>
</feature>
<evidence type="ECO:0000259" key="4">
    <source>
        <dbReference type="Pfam" id="PF05043"/>
    </source>
</evidence>
<keyword evidence="3" id="KW-0472">Membrane</keyword>
<feature type="transmembrane region" description="Helical" evidence="3">
    <location>
        <begin position="382"/>
        <end position="406"/>
    </location>
</feature>
<reference evidence="5" key="2">
    <citation type="submission" date="2024-03" db="EMBL/GenBank/DDBJ databases">
        <title>The Genome Sequence of Enterococcus sp. DIV0205d.</title>
        <authorList>
            <consortium name="The Broad Institute Genomics Platform"/>
            <consortium name="The Broad Institute Microbial Omics Core"/>
            <consortium name="The Broad Institute Genomic Center for Infectious Diseases"/>
            <person name="Earl A."/>
            <person name="Manson A."/>
            <person name="Gilmore M."/>
            <person name="Schwartman J."/>
            <person name="Shea T."/>
            <person name="Abouelleil A."/>
            <person name="Cao P."/>
            <person name="Chapman S."/>
            <person name="Cusick C."/>
            <person name="Young S."/>
            <person name="Neafsey D."/>
            <person name="Nusbaum C."/>
            <person name="Birren B."/>
        </authorList>
    </citation>
    <scope>NUCLEOTIDE SEQUENCE</scope>
    <source>
        <strain evidence="5">7F3_DIV0205</strain>
    </source>
</reference>
<dbReference type="Gene3D" id="1.10.10.10">
    <property type="entry name" value="Winged helix-like DNA-binding domain superfamily/Winged helix DNA-binding domain"/>
    <property type="match status" value="1"/>
</dbReference>
<protein>
    <recommendedName>
        <fullName evidence="4">Mga helix-turn-helix domain-containing protein</fullName>
    </recommendedName>
</protein>
<proteinExistence type="predicted"/>
<dbReference type="EMBL" id="CP147244">
    <property type="protein sequence ID" value="WYJ99461.1"/>
    <property type="molecule type" value="Genomic_DNA"/>
</dbReference>
<dbReference type="PANTHER" id="PTHR30185:SF12">
    <property type="entry name" value="TRANSCRIPTIONAL REGULATOR MANR"/>
    <property type="match status" value="1"/>
</dbReference>
<dbReference type="Pfam" id="PF05043">
    <property type="entry name" value="Mga"/>
    <property type="match status" value="1"/>
</dbReference>
<dbReference type="InterPro" id="IPR036388">
    <property type="entry name" value="WH-like_DNA-bd_sf"/>
</dbReference>
<evidence type="ECO:0000256" key="1">
    <source>
        <dbReference type="ARBA" id="ARBA00023015"/>
    </source>
</evidence>
<name>A0AAQ3W614_9ENTE</name>
<keyword evidence="2" id="KW-0804">Transcription</keyword>
<keyword evidence="6" id="KW-1185">Reference proteome</keyword>
<dbReference type="Proteomes" id="UP000194948">
    <property type="component" value="Chromosome"/>
</dbReference>
<organism evidence="5 6">
    <name type="scientific">Candidatus Enterococcus palustris</name>
    <dbReference type="NCBI Taxonomy" id="1834189"/>
    <lineage>
        <taxon>Bacteria</taxon>
        <taxon>Bacillati</taxon>
        <taxon>Bacillota</taxon>
        <taxon>Bacilli</taxon>
        <taxon>Lactobacillales</taxon>
        <taxon>Enterococcaceae</taxon>
        <taxon>Enterococcus</taxon>
    </lineage>
</organism>